<feature type="transmembrane region" description="Helical" evidence="1">
    <location>
        <begin position="176"/>
        <end position="196"/>
    </location>
</feature>
<dbReference type="InterPro" id="IPR026898">
    <property type="entry name" value="PrsW"/>
</dbReference>
<dbReference type="AlphaFoldDB" id="A0A917X7B9"/>
<name>A0A917X7B9_9ACTN</name>
<reference evidence="2" key="1">
    <citation type="journal article" date="2014" name="Int. J. Syst. Evol. Microbiol.">
        <title>Complete genome sequence of Corynebacterium casei LMG S-19264T (=DSM 44701T), isolated from a smear-ripened cheese.</title>
        <authorList>
            <consortium name="US DOE Joint Genome Institute (JGI-PGF)"/>
            <person name="Walter F."/>
            <person name="Albersmeier A."/>
            <person name="Kalinowski J."/>
            <person name="Ruckert C."/>
        </authorList>
    </citation>
    <scope>NUCLEOTIDE SEQUENCE</scope>
    <source>
        <strain evidence="2">JCM 19831</strain>
    </source>
</reference>
<gene>
    <name evidence="2" type="ORF">GCM10007977_099370</name>
</gene>
<keyword evidence="1" id="KW-1133">Transmembrane helix</keyword>
<feature type="transmembrane region" description="Helical" evidence="1">
    <location>
        <begin position="7"/>
        <end position="28"/>
    </location>
</feature>
<evidence type="ECO:0000256" key="1">
    <source>
        <dbReference type="SAM" id="Phobius"/>
    </source>
</evidence>
<keyword evidence="2" id="KW-0645">Protease</keyword>
<feature type="transmembrane region" description="Helical" evidence="1">
    <location>
        <begin position="203"/>
        <end position="220"/>
    </location>
</feature>
<dbReference type="GO" id="GO:0008233">
    <property type="term" value="F:peptidase activity"/>
    <property type="evidence" value="ECO:0007669"/>
    <property type="project" value="UniProtKB-KW"/>
</dbReference>
<dbReference type="Proteomes" id="UP000642070">
    <property type="component" value="Unassembled WGS sequence"/>
</dbReference>
<dbReference type="GO" id="GO:0006508">
    <property type="term" value="P:proteolysis"/>
    <property type="evidence" value="ECO:0007669"/>
    <property type="project" value="UniProtKB-KW"/>
</dbReference>
<feature type="transmembrane region" description="Helical" evidence="1">
    <location>
        <begin position="34"/>
        <end position="54"/>
    </location>
</feature>
<feature type="transmembrane region" description="Helical" evidence="1">
    <location>
        <begin position="132"/>
        <end position="156"/>
    </location>
</feature>
<keyword evidence="1" id="KW-0812">Transmembrane</keyword>
<dbReference type="Pfam" id="PF13367">
    <property type="entry name" value="PrsW-protease"/>
    <property type="match status" value="1"/>
</dbReference>
<comment type="caution">
    <text evidence="2">The sequence shown here is derived from an EMBL/GenBank/DDBJ whole genome shotgun (WGS) entry which is preliminary data.</text>
</comment>
<keyword evidence="1" id="KW-0472">Membrane</keyword>
<feature type="transmembrane region" description="Helical" evidence="1">
    <location>
        <begin position="226"/>
        <end position="242"/>
    </location>
</feature>
<protein>
    <submittedName>
        <fullName evidence="2">Protease PrsW</fullName>
    </submittedName>
</protein>
<evidence type="ECO:0000313" key="2">
    <source>
        <dbReference type="EMBL" id="GGM82060.1"/>
    </source>
</evidence>
<dbReference type="RefSeq" id="WP_190257088.1">
    <property type="nucleotide sequence ID" value="NZ_BMPI01000088.1"/>
</dbReference>
<reference evidence="2" key="2">
    <citation type="submission" date="2020-09" db="EMBL/GenBank/DDBJ databases">
        <authorList>
            <person name="Sun Q."/>
            <person name="Ohkuma M."/>
        </authorList>
    </citation>
    <scope>NUCLEOTIDE SEQUENCE</scope>
    <source>
        <strain evidence="2">JCM 19831</strain>
    </source>
</reference>
<feature type="transmembrane region" description="Helical" evidence="1">
    <location>
        <begin position="100"/>
        <end position="120"/>
    </location>
</feature>
<evidence type="ECO:0000313" key="3">
    <source>
        <dbReference type="Proteomes" id="UP000642070"/>
    </source>
</evidence>
<organism evidence="2 3">
    <name type="scientific">Dactylosporangium sucinum</name>
    <dbReference type="NCBI Taxonomy" id="1424081"/>
    <lineage>
        <taxon>Bacteria</taxon>
        <taxon>Bacillati</taxon>
        <taxon>Actinomycetota</taxon>
        <taxon>Actinomycetes</taxon>
        <taxon>Micromonosporales</taxon>
        <taxon>Micromonosporaceae</taxon>
        <taxon>Dactylosporangium</taxon>
    </lineage>
</organism>
<dbReference type="PANTHER" id="PTHR36844:SF1">
    <property type="entry name" value="PROTEASE PRSW"/>
    <property type="match status" value="1"/>
</dbReference>
<feature type="transmembrane region" description="Helical" evidence="1">
    <location>
        <begin position="66"/>
        <end position="88"/>
    </location>
</feature>
<keyword evidence="3" id="KW-1185">Reference proteome</keyword>
<proteinExistence type="predicted"/>
<keyword evidence="2" id="KW-0378">Hydrolase</keyword>
<dbReference type="PANTHER" id="PTHR36844">
    <property type="entry name" value="PROTEASE PRSW"/>
    <property type="match status" value="1"/>
</dbReference>
<accession>A0A917X7B9</accession>
<sequence length="265" mass="28007">MTLRRWAWVGVLLTGIALYLLVLVTMVTTQNSNFVPSMILIGSVTAPATFVTFAQGRSGRWQVPAGTIAATAFFGGVVGVVAAGWLEYDALRALGTLPKAGVGLIEEAAKLLAPAAVLLLTLRRRHEPSDGLVIGVASGMGFAALETMGYAFNALIASKGNIGAVEETLFVRGLTAPAAHLAWTGLTAGALFAFAAAPTGRRMTALLLTFAGAVALHALWDSFDNMLVYAVLGAISLTWLMIQLRRYRTFEPHPHPPVAAQPTHR</sequence>
<dbReference type="EMBL" id="BMPI01000088">
    <property type="protein sequence ID" value="GGM82060.1"/>
    <property type="molecule type" value="Genomic_DNA"/>
</dbReference>